<accession>A0ABN9SW74</accession>
<evidence type="ECO:0000313" key="1">
    <source>
        <dbReference type="EMBL" id="CAK0836804.1"/>
    </source>
</evidence>
<comment type="caution">
    <text evidence="1">The sequence shown here is derived from an EMBL/GenBank/DDBJ whole genome shotgun (WGS) entry which is preliminary data.</text>
</comment>
<gene>
    <name evidence="1" type="ORF">PCOR1329_LOCUS33185</name>
</gene>
<name>A0ABN9SW74_9DINO</name>
<keyword evidence="2" id="KW-1185">Reference proteome</keyword>
<organism evidence="1 2">
    <name type="scientific">Prorocentrum cordatum</name>
    <dbReference type="NCBI Taxonomy" id="2364126"/>
    <lineage>
        <taxon>Eukaryota</taxon>
        <taxon>Sar</taxon>
        <taxon>Alveolata</taxon>
        <taxon>Dinophyceae</taxon>
        <taxon>Prorocentrales</taxon>
        <taxon>Prorocentraceae</taxon>
        <taxon>Prorocentrum</taxon>
    </lineage>
</organism>
<reference evidence="1" key="1">
    <citation type="submission" date="2023-10" db="EMBL/GenBank/DDBJ databases">
        <authorList>
            <person name="Chen Y."/>
            <person name="Shah S."/>
            <person name="Dougan E. K."/>
            <person name="Thang M."/>
            <person name="Chan C."/>
        </authorList>
    </citation>
    <scope>NUCLEOTIDE SEQUENCE [LARGE SCALE GENOMIC DNA]</scope>
</reference>
<protein>
    <submittedName>
        <fullName evidence="1">Uncharacterized protein</fullName>
    </submittedName>
</protein>
<proteinExistence type="predicted"/>
<sequence>MCPLLNRTWRRQVVCTDRAPRALYSIPFNCPRQVPPPCQDSTLGGDGSNGDLVVVVMMVYVHQHLMCVFVCICGFPFEERTPALPGRTCPARWRCSTCILLFVFGMLLTEGPFGRRGECQRCRRTPATWPRRVIFSGA</sequence>
<dbReference type="Proteomes" id="UP001189429">
    <property type="component" value="Unassembled WGS sequence"/>
</dbReference>
<dbReference type="EMBL" id="CAUYUJ010013825">
    <property type="protein sequence ID" value="CAK0836804.1"/>
    <property type="molecule type" value="Genomic_DNA"/>
</dbReference>
<evidence type="ECO:0000313" key="2">
    <source>
        <dbReference type="Proteomes" id="UP001189429"/>
    </source>
</evidence>